<dbReference type="InterPro" id="IPR011042">
    <property type="entry name" value="6-blade_b-propeller_TolB-like"/>
</dbReference>
<dbReference type="Gene3D" id="1.20.120.1110">
    <property type="entry name" value="TAFH/NHR1 domain"/>
    <property type="match status" value="1"/>
</dbReference>
<dbReference type="InterPro" id="IPR003894">
    <property type="entry name" value="TAFH_NHR1"/>
</dbReference>
<evidence type="ECO:0000256" key="5">
    <source>
        <dbReference type="SAM" id="MobiDB-lite"/>
    </source>
</evidence>
<evidence type="ECO:0000259" key="6">
    <source>
        <dbReference type="PROSITE" id="PS51119"/>
    </source>
</evidence>
<accession>A0A7J7J7H8</accession>
<dbReference type="PANTHER" id="PTHR15138:SF14">
    <property type="entry name" value="TRANSCRIPTION INITIATION FACTOR TFIID SUBUNIT 4"/>
    <property type="match status" value="1"/>
</dbReference>
<dbReference type="InterPro" id="IPR037249">
    <property type="entry name" value="TAFH/NHR1_dom_sf"/>
</dbReference>
<dbReference type="GO" id="GO:0016251">
    <property type="term" value="F:RNA polymerase II general transcription initiation factor activity"/>
    <property type="evidence" value="ECO:0007669"/>
    <property type="project" value="TreeGrafter"/>
</dbReference>
<evidence type="ECO:0000256" key="1">
    <source>
        <dbReference type="ARBA" id="ARBA00004123"/>
    </source>
</evidence>
<dbReference type="EMBL" id="VXIV02002884">
    <property type="protein sequence ID" value="KAF6022179.1"/>
    <property type="molecule type" value="Genomic_DNA"/>
</dbReference>
<dbReference type="PANTHER" id="PTHR15138">
    <property type="entry name" value="TRANSCRIPTION INITIATION FACTOR TFIID SUBUNIT 4"/>
    <property type="match status" value="1"/>
</dbReference>
<comment type="caution">
    <text evidence="7">The sequence shown here is derived from an EMBL/GenBank/DDBJ whole genome shotgun (WGS) entry which is preliminary data.</text>
</comment>
<dbReference type="OrthoDB" id="21060at2759"/>
<evidence type="ECO:0000256" key="3">
    <source>
        <dbReference type="ARBA" id="ARBA00023163"/>
    </source>
</evidence>
<reference evidence="7" key="1">
    <citation type="submission" date="2020-06" db="EMBL/GenBank/DDBJ databases">
        <title>Draft genome of Bugula neritina, a colonial animal packing powerful symbionts and potential medicines.</title>
        <authorList>
            <person name="Rayko M."/>
        </authorList>
    </citation>
    <scope>NUCLEOTIDE SEQUENCE [LARGE SCALE GENOMIC DNA]</scope>
    <source>
        <strain evidence="7">Kwan_BN1</strain>
    </source>
</reference>
<dbReference type="Pfam" id="PF07531">
    <property type="entry name" value="TAFH"/>
    <property type="match status" value="1"/>
</dbReference>
<keyword evidence="8" id="KW-1185">Reference proteome</keyword>
<name>A0A7J7J7H8_BUGNE</name>
<evidence type="ECO:0000256" key="4">
    <source>
        <dbReference type="ARBA" id="ARBA00023242"/>
    </source>
</evidence>
<keyword evidence="2" id="KW-0805">Transcription regulation</keyword>
<dbReference type="Proteomes" id="UP000593567">
    <property type="component" value="Unassembled WGS sequence"/>
</dbReference>
<dbReference type="AlphaFoldDB" id="A0A7J7J7H8"/>
<dbReference type="PROSITE" id="PS51119">
    <property type="entry name" value="TAFH"/>
    <property type="match status" value="1"/>
</dbReference>
<proteinExistence type="predicted"/>
<organism evidence="7 8">
    <name type="scientific">Bugula neritina</name>
    <name type="common">Brown bryozoan</name>
    <name type="synonym">Sertularia neritina</name>
    <dbReference type="NCBI Taxonomy" id="10212"/>
    <lineage>
        <taxon>Eukaryota</taxon>
        <taxon>Metazoa</taxon>
        <taxon>Spiralia</taxon>
        <taxon>Lophotrochozoa</taxon>
        <taxon>Bryozoa</taxon>
        <taxon>Gymnolaemata</taxon>
        <taxon>Cheilostomatida</taxon>
        <taxon>Flustrina</taxon>
        <taxon>Buguloidea</taxon>
        <taxon>Bugulidae</taxon>
        <taxon>Bugula</taxon>
    </lineage>
</organism>
<dbReference type="InterPro" id="IPR045144">
    <property type="entry name" value="TAF4"/>
</dbReference>
<feature type="compositionally biased region" description="Polar residues" evidence="5">
    <location>
        <begin position="132"/>
        <end position="145"/>
    </location>
</feature>
<feature type="domain" description="TAFH" evidence="6">
    <location>
        <begin position="9"/>
        <end position="104"/>
    </location>
</feature>
<dbReference type="SUPFAM" id="SSF63825">
    <property type="entry name" value="YWTD domain"/>
    <property type="match status" value="1"/>
</dbReference>
<comment type="subcellular location">
    <subcellularLocation>
        <location evidence="1">Nucleus</location>
    </subcellularLocation>
</comment>
<dbReference type="Gene3D" id="2.120.10.30">
    <property type="entry name" value="TolB, C-terminal domain"/>
    <property type="match status" value="1"/>
</dbReference>
<evidence type="ECO:0000313" key="8">
    <source>
        <dbReference type="Proteomes" id="UP000593567"/>
    </source>
</evidence>
<dbReference type="GO" id="GO:0003677">
    <property type="term" value="F:DNA binding"/>
    <property type="evidence" value="ECO:0007669"/>
    <property type="project" value="TreeGrafter"/>
</dbReference>
<protein>
    <submittedName>
        <fullName evidence="7">Taf4</fullName>
    </submittedName>
</protein>
<sequence>MSEKPNRSKDNTKSCKNFLETLIRLSVRKSQQTLDNIKGLILGLLEGTVQPDIFTIRLQKELDSQRQPGLAAFLKKSLPDLRLAISRNELSIDGLNRPNIQIPVSSLQNNMMQPMIRQFSHSSEKAVKRNSTDASLDASNMVKPSTSKRERASISDEKVSKNIQCGFCLSTHHNVLSLKELVNFLRKPINKLSKRLMDKEGALLKLFKVTSGIISEYEIETQSFVAKLHESRDCQLAALQNGYSSVEADFVKARGEVLNQMKEFMEVRVEKNLSEIDHHQRRIDTRFKHSHMVDIIRGHRDSKDELGLLLDNKLAEVPKLELKNLALASKKKCRNLEIEIVPTRALVIDFLSGSATQEPQSLKLCKQVSTNQCTISVCFYAGNTYISFDDGSIAVLDSDYDIMPLHYDYMGVLDHVEGIAILNDVMYSLVTLGDESVYIYVHDLTGNYVNHWKHPDLAYSYNKITVVGNKLVVPDRQHGQLMVYSLYGEVLDQIACGLNTCMAVACANSESVVVSDSEASTVFIINIVTGETLWSCQTVGKPQGVVCYRNSSVLVYSRSSEMLCVLDIGTGWCETVDHKNVAAEFTFDT</sequence>
<evidence type="ECO:0000313" key="7">
    <source>
        <dbReference type="EMBL" id="KAF6022179.1"/>
    </source>
</evidence>
<dbReference type="SMART" id="SM00549">
    <property type="entry name" value="TAFH"/>
    <property type="match status" value="1"/>
</dbReference>
<dbReference type="SUPFAM" id="SSF158553">
    <property type="entry name" value="TAFH domain-like"/>
    <property type="match status" value="1"/>
</dbReference>
<keyword evidence="3" id="KW-0804">Transcription</keyword>
<dbReference type="GO" id="GO:0005669">
    <property type="term" value="C:transcription factor TFIID complex"/>
    <property type="evidence" value="ECO:0007669"/>
    <property type="project" value="InterPro"/>
</dbReference>
<gene>
    <name evidence="7" type="ORF">EB796_019506</name>
</gene>
<dbReference type="GO" id="GO:0006367">
    <property type="term" value="P:transcription initiation at RNA polymerase II promoter"/>
    <property type="evidence" value="ECO:0007669"/>
    <property type="project" value="TreeGrafter"/>
</dbReference>
<keyword evidence="4" id="KW-0539">Nucleus</keyword>
<feature type="region of interest" description="Disordered" evidence="5">
    <location>
        <begin position="129"/>
        <end position="155"/>
    </location>
</feature>
<evidence type="ECO:0000256" key="2">
    <source>
        <dbReference type="ARBA" id="ARBA00023015"/>
    </source>
</evidence>